<dbReference type="SUPFAM" id="SSF102522">
    <property type="entry name" value="Bacterial fluorinating enzyme, N-terminal domain"/>
    <property type="match status" value="1"/>
</dbReference>
<evidence type="ECO:0000256" key="2">
    <source>
        <dbReference type="ARBA" id="ARBA00024035"/>
    </source>
</evidence>
<dbReference type="InterPro" id="IPR046470">
    <property type="entry name" value="SAM_HAT_C"/>
</dbReference>
<dbReference type="Pfam" id="PF01887">
    <property type="entry name" value="SAM_HAT_N"/>
    <property type="match status" value="1"/>
</dbReference>
<dbReference type="AlphaFoldDB" id="A0A520KY05"/>
<evidence type="ECO:0000259" key="4">
    <source>
        <dbReference type="Pfam" id="PF20257"/>
    </source>
</evidence>
<keyword evidence="1" id="KW-0949">S-adenosyl-L-methionine</keyword>
<evidence type="ECO:0000313" key="6">
    <source>
        <dbReference type="Proteomes" id="UP000320766"/>
    </source>
</evidence>
<dbReference type="InterPro" id="IPR023227">
    <property type="entry name" value="SAM_OH_AdoTrfase_C_sf"/>
</dbReference>
<organism evidence="5 6">
    <name type="scientific">Candidatus Methanolliviera hydrocarbonicum</name>
    <dbReference type="NCBI Taxonomy" id="2491085"/>
    <lineage>
        <taxon>Archaea</taxon>
        <taxon>Methanobacteriati</taxon>
        <taxon>Methanobacteriota</taxon>
        <taxon>Candidatus Methanoliparia</taxon>
        <taxon>Candidatus Methanoliparales</taxon>
        <taxon>Candidatus Methanollivieraceae</taxon>
        <taxon>Candidatus Methanolliviera</taxon>
    </lineage>
</organism>
<dbReference type="Proteomes" id="UP000320766">
    <property type="component" value="Unassembled WGS sequence"/>
</dbReference>
<dbReference type="InterPro" id="IPR002747">
    <property type="entry name" value="SAM_OH_AdoTrfase"/>
</dbReference>
<feature type="domain" description="S-adenosyl-l-methionine hydroxide adenosyltransferase N-terminal" evidence="3">
    <location>
        <begin position="4"/>
        <end position="146"/>
    </location>
</feature>
<reference evidence="5 6" key="1">
    <citation type="journal article" date="2019" name="Nat. Microbiol.">
        <title>Wide diversity of methane and short-chain alkane metabolisms in uncultured archaea.</title>
        <authorList>
            <person name="Borrel G."/>
            <person name="Adam P.S."/>
            <person name="McKay L.J."/>
            <person name="Chen L.X."/>
            <person name="Sierra-Garcia I.N."/>
            <person name="Sieber C.M."/>
            <person name="Letourneur Q."/>
            <person name="Ghozlane A."/>
            <person name="Andersen G.L."/>
            <person name="Li W.J."/>
            <person name="Hallam S.J."/>
            <person name="Muyzer G."/>
            <person name="de Oliveira V.M."/>
            <person name="Inskeep W.P."/>
            <person name="Banfield J.F."/>
            <person name="Gribaldo S."/>
        </authorList>
    </citation>
    <scope>NUCLEOTIDE SEQUENCE [LARGE SCALE GENOMIC DNA]</scope>
    <source>
        <strain evidence="5">NM1b</strain>
    </source>
</reference>
<dbReference type="SUPFAM" id="SSF101852">
    <property type="entry name" value="Bacterial fluorinating enzyme, C-terminal domain"/>
    <property type="match status" value="1"/>
</dbReference>
<evidence type="ECO:0000313" key="5">
    <source>
        <dbReference type="EMBL" id="RZN71730.1"/>
    </source>
</evidence>
<dbReference type="Pfam" id="PF20257">
    <property type="entry name" value="SAM_HAT_C"/>
    <property type="match status" value="1"/>
</dbReference>
<sequence length="268" mass="29206">MGTIALMTDFGSYYPGVMRGVILGIDPDAKIVDITHSIKRGNIREGAFLLKDCIGYFPDGTIFVAVVDPGVGGDRAVLIVDCGSKVLVGPDNGLLIPAAKTMDYRVYRAVDERYFLKDVSKSFHGRDVFAPIAAHISKGVSIEDIGKPFDLFIDLELEKAIVCEYKIIGEVLFIDDFGNLITSISGNLLRKGDRIKVKDREMNLVSTYSDAKEGDLLAIAGSHGNLEISVNKGNAAEFLNFGEGDEVTVELVGVIEKYKCNICDSEER</sequence>
<name>A0A520KY05_9EURY</name>
<evidence type="ECO:0008006" key="7">
    <source>
        <dbReference type="Google" id="ProtNLM"/>
    </source>
</evidence>
<dbReference type="PIRSF" id="PIRSF006779">
    <property type="entry name" value="UCP006779"/>
    <property type="match status" value="1"/>
</dbReference>
<gene>
    <name evidence="5" type="ORF">EF807_02100</name>
</gene>
<protein>
    <recommendedName>
        <fullName evidence="7">SAM-dependent chlorinase/fluorinase</fullName>
    </recommendedName>
</protein>
<evidence type="ECO:0000259" key="3">
    <source>
        <dbReference type="Pfam" id="PF01887"/>
    </source>
</evidence>
<accession>A0A520KY05</accession>
<dbReference type="Gene3D" id="2.40.30.90">
    <property type="entry name" value="Bacterial fluorinating enzyme like"/>
    <property type="match status" value="1"/>
</dbReference>
<proteinExistence type="inferred from homology"/>
<dbReference type="EMBL" id="RXIL01000036">
    <property type="protein sequence ID" value="RZN71730.1"/>
    <property type="molecule type" value="Genomic_DNA"/>
</dbReference>
<dbReference type="PANTHER" id="PTHR35092:SF1">
    <property type="entry name" value="CHLORINASE MJ1651"/>
    <property type="match status" value="1"/>
</dbReference>
<comment type="similarity">
    <text evidence="2">Belongs to the SAM hydrolase / SAM-dependent halogenase family.</text>
</comment>
<dbReference type="InterPro" id="IPR023228">
    <property type="entry name" value="SAM_OH_AdoTrfase_N_sf"/>
</dbReference>
<evidence type="ECO:0000256" key="1">
    <source>
        <dbReference type="ARBA" id="ARBA00022691"/>
    </source>
</evidence>
<dbReference type="Gene3D" id="3.40.50.10790">
    <property type="entry name" value="S-adenosyl-l-methionine hydroxide adenosyltransferase, N-terminal"/>
    <property type="match status" value="1"/>
</dbReference>
<comment type="caution">
    <text evidence="5">The sequence shown here is derived from an EMBL/GenBank/DDBJ whole genome shotgun (WGS) entry which is preliminary data.</text>
</comment>
<dbReference type="PANTHER" id="PTHR35092">
    <property type="entry name" value="CHLORINASE MJ1651"/>
    <property type="match status" value="1"/>
</dbReference>
<dbReference type="InterPro" id="IPR046469">
    <property type="entry name" value="SAM_HAT_N"/>
</dbReference>
<feature type="domain" description="S-adenosyl-l-methionine hydroxide adenosyltransferase C-terminal" evidence="4">
    <location>
        <begin position="169"/>
        <end position="248"/>
    </location>
</feature>